<name>A0A2A9E6B0_9MICO</name>
<comment type="caution">
    <text evidence="3">The sequence shown here is derived from an EMBL/GenBank/DDBJ whole genome shotgun (WGS) entry which is preliminary data.</text>
</comment>
<keyword evidence="3" id="KW-0121">Carboxypeptidase</keyword>
<feature type="compositionally biased region" description="Low complexity" evidence="1">
    <location>
        <begin position="173"/>
        <end position="206"/>
    </location>
</feature>
<evidence type="ECO:0000313" key="4">
    <source>
        <dbReference type="Proteomes" id="UP000225548"/>
    </source>
</evidence>
<dbReference type="AlphaFoldDB" id="A0A2A9E6B0"/>
<protein>
    <submittedName>
        <fullName evidence="3">D-alanyl-D-alanine carboxypeptidase-like protein</fullName>
    </submittedName>
</protein>
<evidence type="ECO:0000259" key="2">
    <source>
        <dbReference type="Pfam" id="PF02557"/>
    </source>
</evidence>
<dbReference type="InterPro" id="IPR009045">
    <property type="entry name" value="Zn_M74/Hedgehog-like"/>
</dbReference>
<evidence type="ECO:0000313" key="3">
    <source>
        <dbReference type="EMBL" id="PFG34587.1"/>
    </source>
</evidence>
<dbReference type="Proteomes" id="UP000225548">
    <property type="component" value="Unassembled WGS sequence"/>
</dbReference>
<dbReference type="CDD" id="cd14814">
    <property type="entry name" value="Peptidase_M15"/>
    <property type="match status" value="1"/>
</dbReference>
<dbReference type="GO" id="GO:0006508">
    <property type="term" value="P:proteolysis"/>
    <property type="evidence" value="ECO:0007669"/>
    <property type="project" value="InterPro"/>
</dbReference>
<dbReference type="SUPFAM" id="SSF55166">
    <property type="entry name" value="Hedgehog/DD-peptidase"/>
    <property type="match status" value="1"/>
</dbReference>
<keyword evidence="4" id="KW-1185">Reference proteome</keyword>
<keyword evidence="3" id="KW-0645">Protease</keyword>
<dbReference type="RefSeq" id="WP_098455598.1">
    <property type="nucleotide sequence ID" value="NZ_PDJG01000001.1"/>
</dbReference>
<sequence>MPSLSLPRHPALRASVVVLLLLLVLVVTTSTVRASTVDAQQAHEAAAEAAADAEARAAASAKVAATLEQARLDEAERVALLEVEQAREALVKAIAAAHVVLDESVDRVADDLVRAALAAAIDAANVALEAPLFELEEASSTLADAQLAVTDAQTAWEDEQVRLEAEAAAEQAALEAAQATAEEAAGDTAAAPDAAAPADPAPASAQCVNDSTYSGTPFYTTAPSVDGDGSNGNIPASQMTQLSWGHDTAGTPQYLRTQAAQALDQLNQAYRAQFGSNLDLDLTYRSYASQVAMRNELGTIAAVPGTSTHGTGNALDVPEWSCYAFGSVRRDWLVTNGPSYGWVSPSWAREGSSNPEYWHYEYTG</sequence>
<evidence type="ECO:0000256" key="1">
    <source>
        <dbReference type="SAM" id="MobiDB-lite"/>
    </source>
</evidence>
<dbReference type="InterPro" id="IPR003709">
    <property type="entry name" value="VanY-like_core_dom"/>
</dbReference>
<dbReference type="OrthoDB" id="5496837at2"/>
<organism evidence="3 4">
    <name type="scientific">Sanguibacter antarcticus</name>
    <dbReference type="NCBI Taxonomy" id="372484"/>
    <lineage>
        <taxon>Bacteria</taxon>
        <taxon>Bacillati</taxon>
        <taxon>Actinomycetota</taxon>
        <taxon>Actinomycetes</taxon>
        <taxon>Micrococcales</taxon>
        <taxon>Sanguibacteraceae</taxon>
        <taxon>Sanguibacter</taxon>
    </lineage>
</organism>
<gene>
    <name evidence="3" type="ORF">ATL42_2504</name>
</gene>
<dbReference type="GO" id="GO:0004180">
    <property type="term" value="F:carboxypeptidase activity"/>
    <property type="evidence" value="ECO:0007669"/>
    <property type="project" value="UniProtKB-KW"/>
</dbReference>
<dbReference type="EMBL" id="PDJG01000001">
    <property type="protein sequence ID" value="PFG34587.1"/>
    <property type="molecule type" value="Genomic_DNA"/>
</dbReference>
<proteinExistence type="predicted"/>
<feature type="region of interest" description="Disordered" evidence="1">
    <location>
        <begin position="173"/>
        <end position="209"/>
    </location>
</feature>
<dbReference type="Pfam" id="PF02557">
    <property type="entry name" value="VanY"/>
    <property type="match status" value="1"/>
</dbReference>
<keyword evidence="3" id="KW-0378">Hydrolase</keyword>
<reference evidence="3 4" key="1">
    <citation type="submission" date="2017-10" db="EMBL/GenBank/DDBJ databases">
        <title>Sequencing the genomes of 1000 actinobacteria strains.</title>
        <authorList>
            <person name="Klenk H.-P."/>
        </authorList>
    </citation>
    <scope>NUCLEOTIDE SEQUENCE [LARGE SCALE GENOMIC DNA]</scope>
    <source>
        <strain evidence="3 4">DSM 18966</strain>
    </source>
</reference>
<feature type="domain" description="D-alanyl-D-alanine carboxypeptidase-like core" evidence="2">
    <location>
        <begin position="253"/>
        <end position="364"/>
    </location>
</feature>
<accession>A0A2A9E6B0</accession>
<dbReference type="Gene3D" id="3.30.1380.10">
    <property type="match status" value="1"/>
</dbReference>